<evidence type="ECO:0000256" key="4">
    <source>
        <dbReference type="PIRNR" id="PIRNR006078"/>
    </source>
</evidence>
<dbReference type="PIRSF" id="PIRSF006078">
    <property type="entry name" value="GlxK"/>
    <property type="match status" value="1"/>
</dbReference>
<proteinExistence type="inferred from homology"/>
<evidence type="ECO:0000256" key="2">
    <source>
        <dbReference type="ARBA" id="ARBA00022679"/>
    </source>
</evidence>
<evidence type="ECO:0000256" key="1">
    <source>
        <dbReference type="ARBA" id="ARBA00006284"/>
    </source>
</evidence>
<dbReference type="GO" id="GO:0031388">
    <property type="term" value="P:organic acid phosphorylation"/>
    <property type="evidence" value="ECO:0007669"/>
    <property type="project" value="UniProtKB-UniRule"/>
</dbReference>
<keyword evidence="3 4" id="KW-0418">Kinase</keyword>
<dbReference type="OrthoDB" id="9774290at2"/>
<evidence type="ECO:0000313" key="6">
    <source>
        <dbReference type="Proteomes" id="UP000217182"/>
    </source>
</evidence>
<dbReference type="Pfam" id="PF02595">
    <property type="entry name" value="Gly_kinase"/>
    <property type="match status" value="1"/>
</dbReference>
<dbReference type="InterPro" id="IPR036129">
    <property type="entry name" value="Glycerate_kinase_sf"/>
</dbReference>
<sequence length="388" mass="40522">MKIIIATDSFKESLSALDVAIHIQKGFMEVFPNACYIKCPVADGGEGTVVTMIESIQGSIVEAEVTGPLGNKVCAFLGLSRDKTCAFIEMAAASGLALVPPEKRNPLITTSFGTGELIKAALDQGARRFIIGIGGSATNDGGAGMIQALGGRLLDKRGRQIPFGGGGLAKLDKIDVSGMDKRLLSCQFHIACDVTNPLLGEYGASAIFGPQKGATKKTIVQLDNNLAHFAYVIKRDLNIEVADVPGAGAAGGMGAALLAFFRSELKPGFDIIAESLKLKEIIRDADLVITGEGRIDNQSINGKVPIGVAHLAKAHGIPVIVIAGCFGDGVEEVYAHGIDSAFSILNKVTTLTGALGNASENIHVCARNIAHTLKIGQRLKTGRCESPC</sequence>
<dbReference type="SUPFAM" id="SSF110738">
    <property type="entry name" value="Glycerate kinase I"/>
    <property type="match status" value="1"/>
</dbReference>
<dbReference type="Proteomes" id="UP000217182">
    <property type="component" value="Chromosome"/>
</dbReference>
<evidence type="ECO:0000256" key="3">
    <source>
        <dbReference type="ARBA" id="ARBA00022777"/>
    </source>
</evidence>
<keyword evidence="2 4" id="KW-0808">Transferase</keyword>
<dbReference type="InterPro" id="IPR018197">
    <property type="entry name" value="Glycerate_kinase_RE-like"/>
</dbReference>
<dbReference type="Gene3D" id="3.40.50.10350">
    <property type="entry name" value="Glycerate kinase, domain 1"/>
    <property type="match status" value="1"/>
</dbReference>
<dbReference type="KEGG" id="gqu:AWC35_20725"/>
<dbReference type="AlphaFoldDB" id="A0A250B5Q4"/>
<protein>
    <submittedName>
        <fullName evidence="5">Glycerate kinase</fullName>
    </submittedName>
</protein>
<dbReference type="InterPro" id="IPR004381">
    <property type="entry name" value="Glycerate_kinase"/>
</dbReference>
<comment type="similarity">
    <text evidence="1 4">Belongs to the glycerate kinase type-1 family.</text>
</comment>
<accession>A0A250B5Q4</accession>
<reference evidence="5 6" key="1">
    <citation type="submission" date="2016-01" db="EMBL/GenBank/DDBJ databases">
        <authorList>
            <person name="Oliw E.H."/>
        </authorList>
    </citation>
    <scope>NUCLEOTIDE SEQUENCE [LARGE SCALE GENOMIC DNA]</scope>
    <source>
        <strain evidence="5 6">FRB97</strain>
    </source>
</reference>
<dbReference type="Gene3D" id="3.90.1510.10">
    <property type="entry name" value="Glycerate kinase, domain 2"/>
    <property type="match status" value="1"/>
</dbReference>
<name>A0A250B5Q4_9GAMM</name>
<dbReference type="PANTHER" id="PTHR21599:SF7">
    <property type="entry name" value="GLYCERATE 2-KINASE"/>
    <property type="match status" value="1"/>
</dbReference>
<dbReference type="EMBL" id="CP014136">
    <property type="protein sequence ID" value="ATA21573.1"/>
    <property type="molecule type" value="Genomic_DNA"/>
</dbReference>
<gene>
    <name evidence="5" type="ORF">AWC35_20725</name>
</gene>
<dbReference type="InterPro" id="IPR018193">
    <property type="entry name" value="Glyc_kinase_flavodox-like_fold"/>
</dbReference>
<keyword evidence="6" id="KW-1185">Reference proteome</keyword>
<dbReference type="GO" id="GO:0008887">
    <property type="term" value="F:glycerate kinase activity"/>
    <property type="evidence" value="ECO:0007669"/>
    <property type="project" value="UniProtKB-UniRule"/>
</dbReference>
<dbReference type="NCBIfam" id="TIGR00045">
    <property type="entry name" value="glycerate kinase"/>
    <property type="match status" value="1"/>
</dbReference>
<dbReference type="PANTHER" id="PTHR21599">
    <property type="entry name" value="GLYCERATE KINASE"/>
    <property type="match status" value="1"/>
</dbReference>
<dbReference type="RefSeq" id="WP_095848154.1">
    <property type="nucleotide sequence ID" value="NZ_CP014136.1"/>
</dbReference>
<organism evidence="5 6">
    <name type="scientific">Gibbsiella quercinecans</name>
    <dbReference type="NCBI Taxonomy" id="929813"/>
    <lineage>
        <taxon>Bacteria</taxon>
        <taxon>Pseudomonadati</taxon>
        <taxon>Pseudomonadota</taxon>
        <taxon>Gammaproteobacteria</taxon>
        <taxon>Enterobacterales</taxon>
        <taxon>Yersiniaceae</taxon>
        <taxon>Gibbsiella</taxon>
    </lineage>
</organism>
<evidence type="ECO:0000313" key="5">
    <source>
        <dbReference type="EMBL" id="ATA21573.1"/>
    </source>
</evidence>